<dbReference type="EMBL" id="JAPDHW010000007">
    <property type="protein sequence ID" value="MCW3169058.1"/>
    <property type="molecule type" value="Genomic_DNA"/>
</dbReference>
<organism evidence="1 2">
    <name type="scientific">Chryseobacterium kimseyorum</name>
    <dbReference type="NCBI Taxonomy" id="2984028"/>
    <lineage>
        <taxon>Bacteria</taxon>
        <taxon>Pseudomonadati</taxon>
        <taxon>Bacteroidota</taxon>
        <taxon>Flavobacteriia</taxon>
        <taxon>Flavobacteriales</taxon>
        <taxon>Weeksellaceae</taxon>
        <taxon>Chryseobacterium group</taxon>
        <taxon>Chryseobacterium</taxon>
    </lineage>
</organism>
<evidence type="ECO:0000313" key="2">
    <source>
        <dbReference type="Proteomes" id="UP001163731"/>
    </source>
</evidence>
<dbReference type="RefSeq" id="WP_264750239.1">
    <property type="nucleotide sequence ID" value="NZ_JAPDHW010000007.1"/>
</dbReference>
<reference evidence="1" key="1">
    <citation type="submission" date="2022-10" db="EMBL/GenBank/DDBJ databases">
        <title>Chryseobacterium babae sp. nov. isolated from the gut of the beetle Oryctes rhinoceros, and Chryseobacterium kimseyorum sp. nov., isolated from a stick insect rearing cage.</title>
        <authorList>
            <person name="Shelomi M."/>
            <person name="Han C.-J."/>
            <person name="Chen W.-M."/>
            <person name="Chen H.-K."/>
            <person name="Liaw S.-J."/>
            <person name="Muhle E."/>
            <person name="Clermont D."/>
        </authorList>
    </citation>
    <scope>NUCLEOTIDE SEQUENCE</scope>
    <source>
        <strain evidence="1">09-1422</strain>
    </source>
</reference>
<dbReference type="Proteomes" id="UP001163731">
    <property type="component" value="Unassembled WGS sequence"/>
</dbReference>
<proteinExistence type="predicted"/>
<keyword evidence="2" id="KW-1185">Reference proteome</keyword>
<name>A0ABT3HZG7_9FLAO</name>
<accession>A0ABT3HZG7</accession>
<comment type="caution">
    <text evidence="1">The sequence shown here is derived from an EMBL/GenBank/DDBJ whole genome shotgun (WGS) entry which is preliminary data.</text>
</comment>
<gene>
    <name evidence="1" type="ORF">OMO38_11040</name>
</gene>
<protein>
    <submittedName>
        <fullName evidence="1">Uncharacterized protein</fullName>
    </submittedName>
</protein>
<sequence>MKKNTVTRLLIVLPILIFTFNFGQKTEFNVPKNIAELRNTIFDFKNDFTRCDVAADAAAGDTEFTTNVDLYDLTFDSNKKNPYLNLALKKGAKPKQFIQKAIWNISMKKVSAKSTKVSVVLEEIIPDSWSEKEIDVNLTKSTGELEKELKEFLLNAKSKELSEGLIAVDDSSIDAETVAMMNTQADAQIAAVEAKQSQKKMTSKYLQNLFAKKQFINFPTSADQFTKLLKTDPTELDCETCKNGKYSNWDFENFNMIYAEMTSGEEYYAIQYYGQDSVSGLPYGLVFNDSSPSECKDKFARYNAQLYQTSINVTESSADALTVVTFKMNTSFVRLEFGNQYLTRIVISNKEL</sequence>
<evidence type="ECO:0000313" key="1">
    <source>
        <dbReference type="EMBL" id="MCW3169058.1"/>
    </source>
</evidence>